<dbReference type="Proteomes" id="UP001168098">
    <property type="component" value="Unassembled WGS sequence"/>
</dbReference>
<evidence type="ECO:0000256" key="4">
    <source>
        <dbReference type="SAM" id="Phobius"/>
    </source>
</evidence>
<evidence type="ECO:0000313" key="7">
    <source>
        <dbReference type="EMBL" id="KAJ9676138.1"/>
    </source>
</evidence>
<organism evidence="7 8">
    <name type="scientific">Vitis rotundifolia</name>
    <name type="common">Muscadine grape</name>
    <dbReference type="NCBI Taxonomy" id="103349"/>
    <lineage>
        <taxon>Eukaryota</taxon>
        <taxon>Viridiplantae</taxon>
        <taxon>Streptophyta</taxon>
        <taxon>Embryophyta</taxon>
        <taxon>Tracheophyta</taxon>
        <taxon>Spermatophyta</taxon>
        <taxon>Magnoliopsida</taxon>
        <taxon>eudicotyledons</taxon>
        <taxon>Gunneridae</taxon>
        <taxon>Pentapetalae</taxon>
        <taxon>rosids</taxon>
        <taxon>Vitales</taxon>
        <taxon>Vitaceae</taxon>
        <taxon>Viteae</taxon>
        <taxon>Vitis</taxon>
    </lineage>
</organism>
<keyword evidence="4" id="KW-1133">Transmembrane helix</keyword>
<feature type="transmembrane region" description="Helical" evidence="4">
    <location>
        <begin position="622"/>
        <end position="646"/>
    </location>
</feature>
<dbReference type="Pfam" id="PF20160">
    <property type="entry name" value="C-JID"/>
    <property type="match status" value="1"/>
</dbReference>
<evidence type="ECO:0000259" key="6">
    <source>
        <dbReference type="Pfam" id="PF23286"/>
    </source>
</evidence>
<dbReference type="Gene3D" id="3.80.10.10">
    <property type="entry name" value="Ribonuclease Inhibitor"/>
    <property type="match status" value="2"/>
</dbReference>
<keyword evidence="8" id="KW-1185">Reference proteome</keyword>
<dbReference type="Pfam" id="PF23286">
    <property type="entry name" value="LRR_13"/>
    <property type="match status" value="1"/>
</dbReference>
<feature type="domain" description="Disease resistance protein RPS4B/Roq1-like leucine-rich repeats" evidence="6">
    <location>
        <begin position="86"/>
        <end position="172"/>
    </location>
</feature>
<keyword evidence="4" id="KW-0472">Membrane</keyword>
<feature type="transmembrane region" description="Helical" evidence="4">
    <location>
        <begin position="557"/>
        <end position="578"/>
    </location>
</feature>
<feature type="transmembrane region" description="Helical" evidence="4">
    <location>
        <begin position="590"/>
        <end position="610"/>
    </location>
</feature>
<dbReference type="PANTHER" id="PTHR16083">
    <property type="entry name" value="LEUCINE RICH REPEAT CONTAINING PROTEIN"/>
    <property type="match status" value="1"/>
</dbReference>
<accession>A0AA38YT98</accession>
<comment type="caution">
    <text evidence="7">The sequence shown here is derived from an EMBL/GenBank/DDBJ whole genome shotgun (WGS) entry which is preliminary data.</text>
</comment>
<dbReference type="InterPro" id="IPR032675">
    <property type="entry name" value="LRR_dom_sf"/>
</dbReference>
<keyword evidence="4" id="KW-0812">Transmembrane</keyword>
<evidence type="ECO:0000256" key="1">
    <source>
        <dbReference type="ARBA" id="ARBA00022614"/>
    </source>
</evidence>
<keyword evidence="1" id="KW-0433">Leucine-rich repeat</keyword>
<sequence length="649" mass="72597">MLNSHLTQLWEGNKVFENLKYMDLTGSKYLTEAPDFSRVTNLKFLFLDGCTQLCKIHPSLGDLDKLTCLTLENCINLEHFPGIGQLVSLKTLILSGCSKLEKFPDISQHMPCLWKLCLDGTAITELPSSIGYATELEIFDLTNCRKLRSLPSSICKLRLLQILSLSGCSDLGKCEVNSGNVDALPRTLDRLCSLQELVLQNCRSLLALPALPSSLRIINASNCKSLEDAGAYSQLVSLETLILQFPRVQVPFSTIFPESRIPDWFKYRSEGHKINIKVSPNWHTSNFLGFAFSAVVAPEKESLTSGWSTFCGLEYCGLNFKFGPFWFVDDLTRQLEHTTIGSDHMWLAYAPSFLPFSIEKGSDIMFSFGTSTESCIVKRCGVCPVYIRSSSDEDYSYTDDGSPSKRDLDDLHEWRLEDNTIGSSPEEVRSRGSVQENVNDSVLQDTIIRSLDDAEPRGIGYSCTNAHACDQEMLQMGPDPSIFQFSNAHYIPGGSVLDTLCEWILEDAMIRRSLHDILEDLQQSESQEIGCFLTDSRRWDQERFERQPNPSISNIEIRSWVFITIFSFLLLVRIFCWAPFQIPPLLDAPFWISPLVAAPFGTSTLVPAPFGISSVLPVPFEISTLLGAPFGISTLLGGVVLLLFILSRL</sequence>
<dbReference type="InterPro" id="IPR045344">
    <property type="entry name" value="C-JID"/>
</dbReference>
<evidence type="ECO:0000313" key="8">
    <source>
        <dbReference type="Proteomes" id="UP001168098"/>
    </source>
</evidence>
<evidence type="ECO:0000259" key="5">
    <source>
        <dbReference type="Pfam" id="PF20160"/>
    </source>
</evidence>
<protein>
    <submittedName>
        <fullName evidence="7">Uncharacterized protein</fullName>
    </submittedName>
</protein>
<dbReference type="PANTHER" id="PTHR16083:SF83">
    <property type="entry name" value="LEUCINE-RICH REPEAT-CONTAINING PROTEIN 40"/>
    <property type="match status" value="1"/>
</dbReference>
<name>A0AA38YT98_VITRO</name>
<proteinExistence type="predicted"/>
<gene>
    <name evidence="7" type="ORF">PVL29_024910</name>
</gene>
<feature type="domain" description="C-JID" evidence="5">
    <location>
        <begin position="256"/>
        <end position="388"/>
    </location>
</feature>
<evidence type="ECO:0000256" key="3">
    <source>
        <dbReference type="ARBA" id="ARBA00022821"/>
    </source>
</evidence>
<evidence type="ECO:0000256" key="2">
    <source>
        <dbReference type="ARBA" id="ARBA00022737"/>
    </source>
</evidence>
<dbReference type="EMBL" id="JARBHA010000018">
    <property type="protein sequence ID" value="KAJ9676138.1"/>
    <property type="molecule type" value="Genomic_DNA"/>
</dbReference>
<dbReference type="AlphaFoldDB" id="A0AA38YT98"/>
<keyword evidence="2" id="KW-0677">Repeat</keyword>
<dbReference type="InterPro" id="IPR058546">
    <property type="entry name" value="RPS4B/Roq1-like_LRR"/>
</dbReference>
<dbReference type="SUPFAM" id="SSF52058">
    <property type="entry name" value="L domain-like"/>
    <property type="match status" value="1"/>
</dbReference>
<reference evidence="7 8" key="1">
    <citation type="journal article" date="2023" name="BMC Biotechnol.">
        <title>Vitis rotundifolia cv Carlos genome sequencing.</title>
        <authorList>
            <person name="Huff M."/>
            <person name="Hulse-Kemp A."/>
            <person name="Scheffler B."/>
            <person name="Youngblood R."/>
            <person name="Simpson S."/>
            <person name="Babiker E."/>
            <person name="Staton M."/>
        </authorList>
    </citation>
    <scope>NUCLEOTIDE SEQUENCE [LARGE SCALE GENOMIC DNA]</scope>
    <source>
        <tissue evidence="7">Leaf</tissue>
    </source>
</reference>
<keyword evidence="3" id="KW-0611">Plant defense</keyword>